<organism evidence="22 23">
    <name type="scientific">Cyclopterus lumpus</name>
    <name type="common">Lumpsucker</name>
    <dbReference type="NCBI Taxonomy" id="8103"/>
    <lineage>
        <taxon>Eukaryota</taxon>
        <taxon>Metazoa</taxon>
        <taxon>Chordata</taxon>
        <taxon>Craniata</taxon>
        <taxon>Vertebrata</taxon>
        <taxon>Euteleostomi</taxon>
        <taxon>Actinopterygii</taxon>
        <taxon>Neopterygii</taxon>
        <taxon>Teleostei</taxon>
        <taxon>Neoteleostei</taxon>
        <taxon>Acanthomorphata</taxon>
        <taxon>Eupercaria</taxon>
        <taxon>Perciformes</taxon>
        <taxon>Cottioidei</taxon>
        <taxon>Cottales</taxon>
        <taxon>Cyclopteridae</taxon>
        <taxon>Cyclopterus</taxon>
    </lineage>
</organism>
<feature type="transmembrane region" description="Helical" evidence="19">
    <location>
        <begin position="761"/>
        <end position="785"/>
    </location>
</feature>
<keyword evidence="8" id="KW-0677">Repeat</keyword>
<evidence type="ECO:0000256" key="4">
    <source>
        <dbReference type="ARBA" id="ARBA00012517"/>
    </source>
</evidence>
<feature type="domain" description="HMA" evidence="21">
    <location>
        <begin position="394"/>
        <end position="460"/>
    </location>
</feature>
<evidence type="ECO:0000256" key="3">
    <source>
        <dbReference type="ARBA" id="ARBA00006024"/>
    </source>
</evidence>
<evidence type="ECO:0000256" key="5">
    <source>
        <dbReference type="ARBA" id="ARBA00022448"/>
    </source>
</evidence>
<feature type="transmembrane region" description="Helical" evidence="19">
    <location>
        <begin position="953"/>
        <end position="980"/>
    </location>
</feature>
<feature type="transmembrane region" description="Helical" evidence="19">
    <location>
        <begin position="1399"/>
        <end position="1419"/>
    </location>
</feature>
<dbReference type="SUPFAM" id="SSF81665">
    <property type="entry name" value="Calcium ATPase, transmembrane domain M"/>
    <property type="match status" value="1"/>
</dbReference>
<accession>A0A8C2Z1J1</accession>
<dbReference type="PRINTS" id="PR00942">
    <property type="entry name" value="CUATPASEI"/>
</dbReference>
<dbReference type="NCBIfam" id="TIGR01525">
    <property type="entry name" value="ATPase-IB_hvy"/>
    <property type="match status" value="1"/>
</dbReference>
<keyword evidence="15 19" id="KW-1133">Transmembrane helix</keyword>
<dbReference type="InterPro" id="IPR036412">
    <property type="entry name" value="HAD-like_sf"/>
</dbReference>
<evidence type="ECO:0000256" key="1">
    <source>
        <dbReference type="ARBA" id="ARBA00004166"/>
    </source>
</evidence>
<dbReference type="NCBIfam" id="TIGR01494">
    <property type="entry name" value="ATPase_P-type"/>
    <property type="match status" value="1"/>
</dbReference>
<evidence type="ECO:0000256" key="20">
    <source>
        <dbReference type="SAM" id="MobiDB-lite"/>
    </source>
</evidence>
<dbReference type="Gene3D" id="3.40.50.1000">
    <property type="entry name" value="HAD superfamily/HAD-like"/>
    <property type="match status" value="1"/>
</dbReference>
<feature type="transmembrane region" description="Helical" evidence="19">
    <location>
        <begin position="718"/>
        <end position="740"/>
    </location>
</feature>
<dbReference type="FunFam" id="2.70.150.10:FF:000002">
    <property type="entry name" value="Copper-transporting ATPase 1, putative"/>
    <property type="match status" value="1"/>
</dbReference>
<dbReference type="PROSITE" id="PS00154">
    <property type="entry name" value="ATPASE_E1_E2"/>
    <property type="match status" value="1"/>
</dbReference>
<dbReference type="FunFam" id="1.20.1110.10:FF:000022">
    <property type="entry name" value="copper-transporting ATPase 1 isoform X2"/>
    <property type="match status" value="1"/>
</dbReference>
<dbReference type="GO" id="GO:0005507">
    <property type="term" value="F:copper ion binding"/>
    <property type="evidence" value="ECO:0007669"/>
    <property type="project" value="InterPro"/>
</dbReference>
<dbReference type="InterPro" id="IPR044492">
    <property type="entry name" value="P_typ_ATPase_HD_dom"/>
</dbReference>
<dbReference type="EC" id="7.2.2.8" evidence="4"/>
<dbReference type="GO" id="GO:0043682">
    <property type="term" value="F:P-type divalent copper transporter activity"/>
    <property type="evidence" value="ECO:0007669"/>
    <property type="project" value="TreeGrafter"/>
</dbReference>
<dbReference type="GO" id="GO:0032588">
    <property type="term" value="C:trans-Golgi network membrane"/>
    <property type="evidence" value="ECO:0007669"/>
    <property type="project" value="UniProtKB-ARBA"/>
</dbReference>
<keyword evidence="23" id="KW-1185">Reference proteome</keyword>
<dbReference type="SFLD" id="SFLDG00002">
    <property type="entry name" value="C1.7:_P-type_atpase_like"/>
    <property type="match status" value="1"/>
</dbReference>
<dbReference type="FunFam" id="3.40.50.1000:FF:000092">
    <property type="entry name" value="copper-transporting ATPase 1 isoform X2"/>
    <property type="match status" value="1"/>
</dbReference>
<dbReference type="GO" id="GO:0140581">
    <property type="term" value="F:P-type monovalent copper transporter activity"/>
    <property type="evidence" value="ECO:0007669"/>
    <property type="project" value="UniProtKB-EC"/>
</dbReference>
<feature type="domain" description="HMA" evidence="21">
    <location>
        <begin position="282"/>
        <end position="348"/>
    </location>
</feature>
<keyword evidence="7 19" id="KW-0479">Metal-binding</keyword>
<keyword evidence="10" id="KW-0967">Endosome</keyword>
<dbReference type="Pfam" id="PF00702">
    <property type="entry name" value="Hydrolase"/>
    <property type="match status" value="1"/>
</dbReference>
<dbReference type="FunFam" id="3.40.1110.10:FF:000023">
    <property type="entry name" value="Copper-transporting ATPase 1, putative"/>
    <property type="match status" value="1"/>
</dbReference>
<evidence type="ECO:0000256" key="10">
    <source>
        <dbReference type="ARBA" id="ARBA00022753"/>
    </source>
</evidence>
<dbReference type="GO" id="GO:0046688">
    <property type="term" value="P:response to copper ion"/>
    <property type="evidence" value="ECO:0007669"/>
    <property type="project" value="UniProtKB-ARBA"/>
</dbReference>
<proteinExistence type="inferred from homology"/>
<dbReference type="PROSITE" id="PS50846">
    <property type="entry name" value="HMA_2"/>
    <property type="match status" value="6"/>
</dbReference>
<evidence type="ECO:0000256" key="9">
    <source>
        <dbReference type="ARBA" id="ARBA00022741"/>
    </source>
</evidence>
<dbReference type="InterPro" id="IPR018303">
    <property type="entry name" value="ATPase_P-typ_P_site"/>
</dbReference>
<feature type="domain" description="HMA" evidence="21">
    <location>
        <begin position="502"/>
        <end position="568"/>
    </location>
</feature>
<feature type="transmembrane region" description="Helical" evidence="19">
    <location>
        <begin position="791"/>
        <end position="810"/>
    </location>
</feature>
<keyword evidence="12 19" id="KW-0067">ATP-binding</keyword>
<dbReference type="GO" id="GO:0005886">
    <property type="term" value="C:plasma membrane"/>
    <property type="evidence" value="ECO:0007669"/>
    <property type="project" value="TreeGrafter"/>
</dbReference>
<evidence type="ECO:0000256" key="2">
    <source>
        <dbReference type="ARBA" id="ARBA00004177"/>
    </source>
</evidence>
<evidence type="ECO:0000256" key="11">
    <source>
        <dbReference type="ARBA" id="ARBA00022796"/>
    </source>
</evidence>
<dbReference type="PANTHER" id="PTHR43520">
    <property type="entry name" value="ATP7, ISOFORM B"/>
    <property type="match status" value="1"/>
</dbReference>
<name>A0A8C2Z1J1_CYCLU</name>
<dbReference type="FunFam" id="3.30.70.100:FF:000001">
    <property type="entry name" value="ATPase copper transporting beta"/>
    <property type="match status" value="6"/>
</dbReference>
<dbReference type="Gene3D" id="2.70.150.10">
    <property type="entry name" value="Calcium-transporting ATPase, cytoplasmic transduction domain A"/>
    <property type="match status" value="1"/>
</dbReference>
<dbReference type="InterPro" id="IPR023299">
    <property type="entry name" value="ATPase_P-typ_cyto_dom_N"/>
</dbReference>
<dbReference type="InterPro" id="IPR017969">
    <property type="entry name" value="Heavy-metal-associated_CS"/>
</dbReference>
<feature type="transmembrane region" description="Helical" evidence="19">
    <location>
        <begin position="668"/>
        <end position="687"/>
    </location>
</feature>
<dbReference type="InterPro" id="IPR059000">
    <property type="entry name" value="ATPase_P-type_domA"/>
</dbReference>
<dbReference type="NCBIfam" id="TIGR00003">
    <property type="entry name" value="copper ion binding protein"/>
    <property type="match status" value="4"/>
</dbReference>
<keyword evidence="9 19" id="KW-0547">Nucleotide-binding</keyword>
<dbReference type="SFLD" id="SFLDS00003">
    <property type="entry name" value="Haloacid_Dehalogenase"/>
    <property type="match status" value="1"/>
</dbReference>
<dbReference type="PROSITE" id="PS01047">
    <property type="entry name" value="HMA_1"/>
    <property type="match status" value="6"/>
</dbReference>
<evidence type="ECO:0000256" key="18">
    <source>
        <dbReference type="ARBA" id="ARBA00023136"/>
    </source>
</evidence>
<dbReference type="InterPro" id="IPR006122">
    <property type="entry name" value="HMA_Cu_ion-bd"/>
</dbReference>
<dbReference type="InterPro" id="IPR023214">
    <property type="entry name" value="HAD_sf"/>
</dbReference>
<dbReference type="InterPro" id="IPR006121">
    <property type="entry name" value="HMA_dom"/>
</dbReference>
<keyword evidence="18 19" id="KW-0472">Membrane</keyword>
<keyword evidence="5" id="KW-0813">Transport</keyword>
<dbReference type="SFLD" id="SFLDF00027">
    <property type="entry name" value="p-type_atpase"/>
    <property type="match status" value="1"/>
</dbReference>
<dbReference type="InterPro" id="IPR027256">
    <property type="entry name" value="P-typ_ATPase_IB"/>
</dbReference>
<evidence type="ECO:0000256" key="6">
    <source>
        <dbReference type="ARBA" id="ARBA00022692"/>
    </source>
</evidence>
<dbReference type="Pfam" id="PF00403">
    <property type="entry name" value="HMA"/>
    <property type="match status" value="6"/>
</dbReference>
<comment type="subcellular location">
    <subcellularLocation>
        <location evidence="2">Endosome</location>
    </subcellularLocation>
    <subcellularLocation>
        <location evidence="1">Golgi apparatus</location>
        <location evidence="1">trans-Golgi network membrane</location>
        <topology evidence="1">Multi-pass membrane protein</topology>
    </subcellularLocation>
    <subcellularLocation>
        <location evidence="19">Membrane</location>
    </subcellularLocation>
</comment>
<dbReference type="Pfam" id="PF00122">
    <property type="entry name" value="E1-E2_ATPase"/>
    <property type="match status" value="1"/>
</dbReference>
<feature type="transmembrane region" description="Helical" evidence="19">
    <location>
        <begin position="1371"/>
        <end position="1393"/>
    </location>
</feature>
<feature type="domain" description="HMA" evidence="21">
    <location>
        <begin position="8"/>
        <end position="74"/>
    </location>
</feature>
<evidence type="ECO:0000256" key="15">
    <source>
        <dbReference type="ARBA" id="ARBA00022989"/>
    </source>
</evidence>
<dbReference type="Gene3D" id="3.30.70.100">
    <property type="match status" value="6"/>
</dbReference>
<evidence type="ECO:0000259" key="21">
    <source>
        <dbReference type="PROSITE" id="PS50846"/>
    </source>
</evidence>
<dbReference type="Gene3D" id="3.40.1110.10">
    <property type="entry name" value="Calcium-transporting ATPase, cytoplasmic domain N"/>
    <property type="match status" value="1"/>
</dbReference>
<dbReference type="CDD" id="cd00371">
    <property type="entry name" value="HMA"/>
    <property type="match status" value="6"/>
</dbReference>
<dbReference type="GO" id="GO:0005770">
    <property type="term" value="C:late endosome"/>
    <property type="evidence" value="ECO:0007669"/>
    <property type="project" value="UniProtKB-ARBA"/>
</dbReference>
<feature type="domain" description="HMA" evidence="21">
    <location>
        <begin position="176"/>
        <end position="242"/>
    </location>
</feature>
<evidence type="ECO:0000256" key="16">
    <source>
        <dbReference type="ARBA" id="ARBA00023008"/>
    </source>
</evidence>
<keyword evidence="17" id="KW-0406">Ion transport</keyword>
<dbReference type="PANTHER" id="PTHR43520:SF29">
    <property type="entry name" value="COPPER-TRANSPORTING ATPASE 1"/>
    <property type="match status" value="1"/>
</dbReference>
<reference evidence="22" key="2">
    <citation type="submission" date="2025-09" db="UniProtKB">
        <authorList>
            <consortium name="Ensembl"/>
        </authorList>
    </citation>
    <scope>IDENTIFICATION</scope>
</reference>
<keyword evidence="14" id="KW-1278">Translocase</keyword>
<feature type="domain" description="HMA" evidence="21">
    <location>
        <begin position="578"/>
        <end position="644"/>
    </location>
</feature>
<dbReference type="SUPFAM" id="SSF55008">
    <property type="entry name" value="HMA, heavy metal-associated domain"/>
    <property type="match status" value="6"/>
</dbReference>
<dbReference type="GeneTree" id="ENSGT00940000159568"/>
<dbReference type="SUPFAM" id="SSF81660">
    <property type="entry name" value="Metal cation-transporting ATPase, ATP-binding domain N"/>
    <property type="match status" value="1"/>
</dbReference>
<protein>
    <recommendedName>
        <fullName evidence="4">P-type Cu(+) transporter</fullName>
        <ecNumber evidence="4">7.2.2.8</ecNumber>
    </recommendedName>
</protein>
<dbReference type="SUPFAM" id="SSF56784">
    <property type="entry name" value="HAD-like"/>
    <property type="match status" value="1"/>
</dbReference>
<comment type="similarity">
    <text evidence="3 19">Belongs to the cation transport ATPase (P-type) (TC 3.A.3) family. Type IB subfamily.</text>
</comment>
<keyword evidence="13" id="KW-0460">Magnesium</keyword>
<dbReference type="InterPro" id="IPR008250">
    <property type="entry name" value="ATPase_P-typ_transduc_dom_A_sf"/>
</dbReference>
<dbReference type="GO" id="GO:0055070">
    <property type="term" value="P:copper ion homeostasis"/>
    <property type="evidence" value="ECO:0007669"/>
    <property type="project" value="TreeGrafter"/>
</dbReference>
<evidence type="ECO:0000256" key="13">
    <source>
        <dbReference type="ARBA" id="ARBA00022842"/>
    </source>
</evidence>
<dbReference type="Ensembl" id="ENSCLMT00005014085.1">
    <property type="protein sequence ID" value="ENSCLMP00005013157.1"/>
    <property type="gene ID" value="ENSCLMG00005001792.1"/>
</dbReference>
<dbReference type="GO" id="GO:0015677">
    <property type="term" value="P:copper ion import"/>
    <property type="evidence" value="ECO:0007669"/>
    <property type="project" value="TreeGrafter"/>
</dbReference>
<feature type="region of interest" description="Disordered" evidence="20">
    <location>
        <begin position="354"/>
        <end position="381"/>
    </location>
</feature>
<dbReference type="PRINTS" id="PR00119">
    <property type="entry name" value="CATATPASE"/>
</dbReference>
<dbReference type="InterPro" id="IPR001757">
    <property type="entry name" value="P_typ_ATPase"/>
</dbReference>
<evidence type="ECO:0000256" key="14">
    <source>
        <dbReference type="ARBA" id="ARBA00022967"/>
    </source>
</evidence>
<dbReference type="FunFam" id="3.40.50.1000:FF:000144">
    <property type="entry name" value="copper-transporting ATPase 1 isoform X2"/>
    <property type="match status" value="1"/>
</dbReference>
<evidence type="ECO:0000313" key="22">
    <source>
        <dbReference type="Ensembl" id="ENSCLMP00005013157.1"/>
    </source>
</evidence>
<dbReference type="GO" id="GO:0016887">
    <property type="term" value="F:ATP hydrolysis activity"/>
    <property type="evidence" value="ECO:0007669"/>
    <property type="project" value="InterPro"/>
</dbReference>
<reference evidence="22" key="1">
    <citation type="submission" date="2025-08" db="UniProtKB">
        <authorList>
            <consortium name="Ensembl"/>
        </authorList>
    </citation>
    <scope>IDENTIFICATION</scope>
</reference>
<dbReference type="Proteomes" id="UP000694565">
    <property type="component" value="Unplaced"/>
</dbReference>
<dbReference type="SUPFAM" id="SSF81653">
    <property type="entry name" value="Calcium ATPase, transduction domain A"/>
    <property type="match status" value="1"/>
</dbReference>
<sequence length="1511" mass="163385">MTQKVNLCSVSLGVVGMTCGSCVQSIEQRIGSLPGVIHIKVSLEQNNATVIFDQSQHSPESLSEAIEDMGFESSLSDSSTATPVSTDTQLISTSSLTPAAQHDALEKLSQFQGVLDVGESPDQRGFIVTFVPSLTSAQQLSEVVAILTPLEKPTTSSPMQKDPALSPSHNTGGGVALLKLNIEGMTCHSCTSTIEGKIGKLKGIEKIKVVLETQEATLVYLPYLITVQTITDQIAVAGFNAFVKSKPRPLQLSLSEIERLVDSQKPTVSSPSEETEIFIDTTLIALKVKGMHCRSCVVNIQDNISMLPGVSSVEVSLEKEKASICYDPLKVTVTQLQQAIEALPPGNFKTQTWDSSGPLCSVSPTPALSPPRPARATQAKPAASQPCFTQPLASVVNIHIEGMTCNSCVQAIEGMISQRKGVISAHVSLSDHKGTFDYDPLLTTSEELREAVEDMGFDAFLPGKIVCVVFEIAIFSQREMTKSVLTDLHKETLQGHDKDTNSKCYIQIGGMTCASCVANIERNLKNESGIYSVLVALMASKAEVRYNPELIDPVKIAECVKELGFTASVMENYEGSDGNLELVVRGMTCASCVHKIESSLMKEKGIIYASVALATNKAHIKHDSEIIGPRDVIKLIENLGFEASLVKRDRTASHLDHSKEIRQWRKSFLVSLFFCVPVMGMMTYMIIMDHQMNVSHQHNATVEDRNHYHAAMFLERQLLPGLSIMNLLSFLFCVPVQFIGGRYFYIQAYKAVKHRSANMDVLIVLATSIAFTYSLVVLIVAMVEMAKVNPITFFDTPPMLFVFISLGRWLEQIAKSKTSEALSKLMSLQATEATVVTLGSDKSLISEEQVDVELVQRGDVVKVVPGGKFPVDGRVIEGHSMADESLITGEAMPVTKKIGSIVIAGSINQNGSLLVSATHVGTDTTLSQIVKLVEEAQTSKAPIQQYADKISGYFVPFIVGISGLTLIVWIVIGFLDFSLVQKYFPGYDKSISKAEAVIRFAFQASITVLCIACPCSLGLATPTAVMVGTGVGAQNGILIKGGEPLEMAHKVQTVVFDKTGTITYGAPKVIQVKIVVEGNKMPRSRLLAIVGTAENNSEHPLGAAITKYCKQELSTESLGACTDFQAVPGCGIRCQVSNTETLLKQSDSDSEDNNQCNNVLVQISDTRMFTSSHPLIMDPQPLSLVQTANYVVLIGNREWMKRNCLQVRPDIDEAMMEHERRGRTAVLVAVDDLLCAMIAIADTVKPEAELAVHTLISMGLEVVLMTGDNSKTARAIAAQVGIRKVFAEVLPSHKVAKVEQLQQAGKRVAMVGDGVNDSPALAMADVGIAIGTGTDVAIEAADVVLIRNDLLDVVASIDLSKKTVQRIRINFVFALIYNLVGIPIAAGVFLPIGLVLQPWMGSAAMALSSVSVVLSSLLLKCYTKPSAEKLEARLGNGRRQGSLSDVSVHIGMGEMRRPSPRLSLLDRIVNYSRASINSLRSDKHSLNSLVLSEPDKHSLLVGEALCEEDLC</sequence>
<evidence type="ECO:0000256" key="17">
    <source>
        <dbReference type="ARBA" id="ARBA00023065"/>
    </source>
</evidence>
<evidence type="ECO:0000256" key="8">
    <source>
        <dbReference type="ARBA" id="ARBA00022737"/>
    </source>
</evidence>
<feature type="transmembrane region" description="Helical" evidence="19">
    <location>
        <begin position="1000"/>
        <end position="1020"/>
    </location>
</feature>
<dbReference type="InterPro" id="IPR023298">
    <property type="entry name" value="ATPase_P-typ_TM_dom_sf"/>
</dbReference>
<evidence type="ECO:0000256" key="12">
    <source>
        <dbReference type="ARBA" id="ARBA00022840"/>
    </source>
</evidence>
<dbReference type="CDD" id="cd02094">
    <property type="entry name" value="P-type_ATPase_Cu-like"/>
    <property type="match status" value="1"/>
</dbReference>
<dbReference type="InterPro" id="IPR036163">
    <property type="entry name" value="HMA_dom_sf"/>
</dbReference>
<keyword evidence="11" id="KW-0187">Copper transport</keyword>
<keyword evidence="16" id="KW-0186">Copper</keyword>
<dbReference type="GO" id="GO:0005524">
    <property type="term" value="F:ATP binding"/>
    <property type="evidence" value="ECO:0007669"/>
    <property type="project" value="UniProtKB-UniRule"/>
</dbReference>
<evidence type="ECO:0000256" key="19">
    <source>
        <dbReference type="RuleBase" id="RU362081"/>
    </source>
</evidence>
<keyword evidence="6 19" id="KW-0812">Transmembrane</keyword>
<evidence type="ECO:0000256" key="7">
    <source>
        <dbReference type="ARBA" id="ARBA00022723"/>
    </source>
</evidence>
<evidence type="ECO:0000313" key="23">
    <source>
        <dbReference type="Proteomes" id="UP000694565"/>
    </source>
</evidence>